<reference evidence="11" key="1">
    <citation type="submission" date="2016-11" db="EMBL/GenBank/DDBJ databases">
        <authorList>
            <person name="Varghese N."/>
            <person name="Submissions S."/>
        </authorList>
    </citation>
    <scope>NUCLEOTIDE SEQUENCE [LARGE SCALE GENOMIC DNA]</scope>
    <source>
        <strain evidence="11">DSM 17957</strain>
    </source>
</reference>
<dbReference type="InterPro" id="IPR011611">
    <property type="entry name" value="PfkB_dom"/>
</dbReference>
<dbReference type="GO" id="GO:0005524">
    <property type="term" value="F:ATP binding"/>
    <property type="evidence" value="ECO:0007669"/>
    <property type="project" value="UniProtKB-UniRule"/>
</dbReference>
<protein>
    <recommendedName>
        <fullName evidence="7">Tagatose-6-phosphate kinase</fullName>
        <ecNumber evidence="7">2.7.1.144</ecNumber>
    </recommendedName>
</protein>
<sequence>MVITVTLNPAMDKTIVLDTLKEGSVNRVCQERVDAGGKGINVSKMIRNLQGETLATGFLGGHTGAQIRSQLDQMGIKHEFVEVEGNTRTNIKIVDKEKCLYTDINEPGAPVSAKALKELEDSVFGPMTENDVIVFSGSTPQNVEKSIYGKWIAIAKSKGIKAILDADGEALREGIKAGPYMIKPNIHELEMYMERKIETTEQIIEAAQSLLKTGIEIIAVSMGEEGSVFVTRDKAFVAEALKIDVKSTVGAGDSMVGALAYAVSKKMTLEEGIKLAVAAAAATISNEGTKMGTLEQVEYLKEQVNIKTVYC</sequence>
<dbReference type="NCBIfam" id="TIGR03828">
    <property type="entry name" value="pfkB"/>
    <property type="match status" value="1"/>
</dbReference>
<evidence type="ECO:0000313" key="10">
    <source>
        <dbReference type="EMBL" id="SHJ79457.1"/>
    </source>
</evidence>
<keyword evidence="7" id="KW-0423">Lactose metabolism</keyword>
<dbReference type="Gene3D" id="3.40.1190.20">
    <property type="match status" value="1"/>
</dbReference>
<dbReference type="GO" id="GO:0008662">
    <property type="term" value="F:1-phosphofructokinase activity"/>
    <property type="evidence" value="ECO:0007669"/>
    <property type="project" value="UniProtKB-UniRule"/>
</dbReference>
<feature type="domain" description="Carbohydrate kinase PfkB" evidence="9">
    <location>
        <begin position="9"/>
        <end position="290"/>
    </location>
</feature>
<dbReference type="PIRSF" id="PIRSF000535">
    <property type="entry name" value="1PFK/6PFK/LacC"/>
    <property type="match status" value="1"/>
</dbReference>
<keyword evidence="3 7" id="KW-0547">Nucleotide-binding</keyword>
<dbReference type="STRING" id="1121919.SAMN02745975_02889"/>
<dbReference type="GO" id="GO:0005988">
    <property type="term" value="P:lactose metabolic process"/>
    <property type="evidence" value="ECO:0007669"/>
    <property type="project" value="UniProtKB-KW"/>
</dbReference>
<name>A0A1M6M7M4_9FIRM</name>
<dbReference type="RefSeq" id="WP_110941945.1">
    <property type="nucleotide sequence ID" value="NZ_FQZV01000042.1"/>
</dbReference>
<dbReference type="PROSITE" id="PS00584">
    <property type="entry name" value="PFKB_KINASES_2"/>
    <property type="match status" value="1"/>
</dbReference>
<evidence type="ECO:0000256" key="1">
    <source>
        <dbReference type="ARBA" id="ARBA00005380"/>
    </source>
</evidence>
<comment type="similarity">
    <text evidence="7">Belongs to the carbohydrate kinase PfkB family. LacC subfamily.</text>
</comment>
<evidence type="ECO:0000256" key="7">
    <source>
        <dbReference type="PIRNR" id="PIRNR000535"/>
    </source>
</evidence>
<dbReference type="GO" id="GO:0005829">
    <property type="term" value="C:cytosol"/>
    <property type="evidence" value="ECO:0007669"/>
    <property type="project" value="TreeGrafter"/>
</dbReference>
<dbReference type="AlphaFoldDB" id="A0A1M6M7M4"/>
<dbReference type="GO" id="GO:0009024">
    <property type="term" value="F:tagatose-6-phosphate kinase activity"/>
    <property type="evidence" value="ECO:0007669"/>
    <property type="project" value="UniProtKB-EC"/>
</dbReference>
<dbReference type="PANTHER" id="PTHR46566:SF2">
    <property type="entry name" value="ATP-DEPENDENT 6-PHOSPHOFRUCTOKINASE ISOZYME 2"/>
    <property type="match status" value="1"/>
</dbReference>
<comment type="catalytic activity">
    <reaction evidence="6 8">
        <text>beta-D-fructose 1-phosphate + ATP = beta-D-fructose 1,6-bisphosphate + ADP + H(+)</text>
        <dbReference type="Rhea" id="RHEA:14213"/>
        <dbReference type="ChEBI" id="CHEBI:15378"/>
        <dbReference type="ChEBI" id="CHEBI:30616"/>
        <dbReference type="ChEBI" id="CHEBI:32966"/>
        <dbReference type="ChEBI" id="CHEBI:138881"/>
        <dbReference type="ChEBI" id="CHEBI:456216"/>
        <dbReference type="EC" id="2.7.1.56"/>
    </reaction>
</comment>
<comment type="similarity">
    <text evidence="1">Belongs to the carbohydrate kinase pfkB family.</text>
</comment>
<keyword evidence="4 8" id="KW-0418">Kinase</keyword>
<evidence type="ECO:0000256" key="6">
    <source>
        <dbReference type="ARBA" id="ARBA00047745"/>
    </source>
</evidence>
<keyword evidence="5 7" id="KW-0067">ATP-binding</keyword>
<evidence type="ECO:0000256" key="2">
    <source>
        <dbReference type="ARBA" id="ARBA00022679"/>
    </source>
</evidence>
<dbReference type="Pfam" id="PF00294">
    <property type="entry name" value="PfkB"/>
    <property type="match status" value="1"/>
</dbReference>
<dbReference type="PANTHER" id="PTHR46566">
    <property type="entry name" value="1-PHOSPHOFRUCTOKINASE-RELATED"/>
    <property type="match status" value="1"/>
</dbReference>
<organism evidence="10 11">
    <name type="scientific">Geosporobacter subterraneus DSM 17957</name>
    <dbReference type="NCBI Taxonomy" id="1121919"/>
    <lineage>
        <taxon>Bacteria</taxon>
        <taxon>Bacillati</taxon>
        <taxon>Bacillota</taxon>
        <taxon>Clostridia</taxon>
        <taxon>Peptostreptococcales</taxon>
        <taxon>Thermotaleaceae</taxon>
        <taxon>Geosporobacter</taxon>
    </lineage>
</organism>
<dbReference type="InterPro" id="IPR002173">
    <property type="entry name" value="Carboh/pur_kinase_PfkB_CS"/>
</dbReference>
<evidence type="ECO:0000313" key="11">
    <source>
        <dbReference type="Proteomes" id="UP000184536"/>
    </source>
</evidence>
<evidence type="ECO:0000259" key="9">
    <source>
        <dbReference type="Pfam" id="PF00294"/>
    </source>
</evidence>
<keyword evidence="2 7" id="KW-0808">Transferase</keyword>
<keyword evidence="11" id="KW-1185">Reference proteome</keyword>
<comment type="catalytic activity">
    <reaction evidence="7">
        <text>D-tagatofuranose 6-phosphate + ATP = D-tagatofuranose 1,6-bisphosphate + ADP + H(+)</text>
        <dbReference type="Rhea" id="RHEA:12420"/>
        <dbReference type="ChEBI" id="CHEBI:15378"/>
        <dbReference type="ChEBI" id="CHEBI:30616"/>
        <dbReference type="ChEBI" id="CHEBI:58694"/>
        <dbReference type="ChEBI" id="CHEBI:58695"/>
        <dbReference type="ChEBI" id="CHEBI:456216"/>
        <dbReference type="EC" id="2.7.1.144"/>
    </reaction>
</comment>
<comment type="pathway">
    <text evidence="7">Carbohydrate metabolism; D-tagatose 6-phosphate degradation; D-glyceraldehyde 3-phosphate and glycerone phosphate from D-tagatose 6-phosphate: step 1/2.</text>
</comment>
<dbReference type="NCBIfam" id="TIGR03168">
    <property type="entry name" value="1-PFK"/>
    <property type="match status" value="1"/>
</dbReference>
<dbReference type="InterPro" id="IPR022463">
    <property type="entry name" value="1-PFruKinase"/>
</dbReference>
<dbReference type="SUPFAM" id="SSF53613">
    <property type="entry name" value="Ribokinase-like"/>
    <property type="match status" value="1"/>
</dbReference>
<proteinExistence type="inferred from homology"/>
<gene>
    <name evidence="10" type="ORF">SAMN02745975_02889</name>
</gene>
<dbReference type="EC" id="2.7.1.144" evidence="7"/>
<dbReference type="Proteomes" id="UP000184536">
    <property type="component" value="Unassembled WGS sequence"/>
</dbReference>
<evidence type="ECO:0000256" key="3">
    <source>
        <dbReference type="ARBA" id="ARBA00022741"/>
    </source>
</evidence>
<dbReference type="FunFam" id="3.40.1190.20:FF:000001">
    <property type="entry name" value="Phosphofructokinase"/>
    <property type="match status" value="1"/>
</dbReference>
<dbReference type="InterPro" id="IPR029056">
    <property type="entry name" value="Ribokinase-like"/>
</dbReference>
<dbReference type="EMBL" id="FQZV01000042">
    <property type="protein sequence ID" value="SHJ79457.1"/>
    <property type="molecule type" value="Genomic_DNA"/>
</dbReference>
<dbReference type="GO" id="GO:2001059">
    <property type="term" value="P:D-tagatose 6-phosphate catabolic process"/>
    <property type="evidence" value="ECO:0007669"/>
    <property type="project" value="UniProtKB-UniPathway"/>
</dbReference>
<dbReference type="InterPro" id="IPR017583">
    <property type="entry name" value="Tagatose/fructose_Pkinase"/>
</dbReference>
<dbReference type="GO" id="GO:0044281">
    <property type="term" value="P:small molecule metabolic process"/>
    <property type="evidence" value="ECO:0007669"/>
    <property type="project" value="UniProtKB-ARBA"/>
</dbReference>
<dbReference type="OrthoDB" id="9801219at2"/>
<accession>A0A1M6M7M4</accession>
<evidence type="ECO:0000256" key="4">
    <source>
        <dbReference type="ARBA" id="ARBA00022777"/>
    </source>
</evidence>
<evidence type="ECO:0000256" key="8">
    <source>
        <dbReference type="RuleBase" id="RU369061"/>
    </source>
</evidence>
<dbReference type="UniPathway" id="UPA00704">
    <property type="reaction ID" value="UER00715"/>
</dbReference>
<comment type="function">
    <text evidence="8">Catalyzes the ATP-dependent phosphorylation of fructose-l-phosphate to fructose-l,6-bisphosphate.</text>
</comment>
<dbReference type="GO" id="GO:0016052">
    <property type="term" value="P:carbohydrate catabolic process"/>
    <property type="evidence" value="ECO:0007669"/>
    <property type="project" value="UniProtKB-ARBA"/>
</dbReference>
<dbReference type="CDD" id="cd01164">
    <property type="entry name" value="FruK_PfkB_like"/>
    <property type="match status" value="1"/>
</dbReference>
<evidence type="ECO:0000256" key="5">
    <source>
        <dbReference type="ARBA" id="ARBA00022840"/>
    </source>
</evidence>